<evidence type="ECO:0000256" key="1">
    <source>
        <dbReference type="SAM" id="Phobius"/>
    </source>
</evidence>
<dbReference type="EMBL" id="ASXS01000012">
    <property type="protein sequence ID" value="EPP21907.1"/>
    <property type="molecule type" value="Genomic_DNA"/>
</dbReference>
<feature type="transmembrane region" description="Helical" evidence="1">
    <location>
        <begin position="163"/>
        <end position="189"/>
    </location>
</feature>
<evidence type="ECO:0000313" key="3">
    <source>
        <dbReference type="Proteomes" id="UP000014854"/>
    </source>
</evidence>
<protein>
    <submittedName>
        <fullName evidence="2">Uncharacterized protein</fullName>
    </submittedName>
</protein>
<dbReference type="PATRIC" id="fig|1336752.4.peg.2952"/>
<dbReference type="RefSeq" id="WP_020330575.1">
    <property type="nucleotide sequence ID" value="NZ_ASXS01000012.1"/>
</dbReference>
<feature type="transmembrane region" description="Helical" evidence="1">
    <location>
        <begin position="59"/>
        <end position="79"/>
    </location>
</feature>
<feature type="transmembrane region" description="Helical" evidence="1">
    <location>
        <begin position="108"/>
        <end position="127"/>
    </location>
</feature>
<gene>
    <name evidence="2" type="ORF">L910_1100</name>
</gene>
<comment type="caution">
    <text evidence="2">The sequence shown here is derived from an EMBL/GenBank/DDBJ whole genome shotgun (WGS) entry which is preliminary data.</text>
</comment>
<accession>S7I1W2</accession>
<proteinExistence type="predicted"/>
<reference evidence="2 3" key="1">
    <citation type="journal article" date="2013" name="Gut Pathog.">
        <title>Evidence of a new metabolic capacity in an emerging diarrheal pathogen: lessons from the draft genomes of Vibrio fluvialis strains PG41 and I21563.</title>
        <authorList>
            <person name="Khatri I."/>
            <person name="Mahajan S."/>
            <person name="Dureja C."/>
            <person name="Subramanian S."/>
            <person name="Raychaudhuri S."/>
        </authorList>
    </citation>
    <scope>NUCLEOTIDE SEQUENCE [LARGE SCALE GENOMIC DNA]</scope>
    <source>
        <strain evidence="2 3">PG41</strain>
    </source>
</reference>
<evidence type="ECO:0000313" key="2">
    <source>
        <dbReference type="EMBL" id="EPP21907.1"/>
    </source>
</evidence>
<sequence>MEFRITSPNRHEEWQSLKLTLAEDKIIYLYVLILILCIYGAISFGGIETKLHYRLTTYLESMVHTTSMTFVLWCTYFYCHMLKNRIAHPTIHLLKTVLAFFSPLSRPLACLLTLLCVSVVLSSYTYMKSIIPDIQFYQYDALFYQLDKVLHAGFSPWEITHAIFAHPLATLILNFFYNLWFFVIWGDWYSSFCIDKIRR</sequence>
<keyword evidence="1" id="KW-1133">Transmembrane helix</keyword>
<dbReference type="Proteomes" id="UP000014854">
    <property type="component" value="Unassembled WGS sequence"/>
</dbReference>
<keyword evidence="1" id="KW-0812">Transmembrane</keyword>
<name>S7I1W2_VIBFL</name>
<organism evidence="2 3">
    <name type="scientific">Vibrio fluvialis PG41</name>
    <dbReference type="NCBI Taxonomy" id="1336752"/>
    <lineage>
        <taxon>Bacteria</taxon>
        <taxon>Pseudomonadati</taxon>
        <taxon>Pseudomonadota</taxon>
        <taxon>Gammaproteobacteria</taxon>
        <taxon>Vibrionales</taxon>
        <taxon>Vibrionaceae</taxon>
        <taxon>Vibrio</taxon>
    </lineage>
</organism>
<dbReference type="AlphaFoldDB" id="S7I1W2"/>
<feature type="transmembrane region" description="Helical" evidence="1">
    <location>
        <begin position="27"/>
        <end position="47"/>
    </location>
</feature>
<keyword evidence="1" id="KW-0472">Membrane</keyword>